<dbReference type="PANTHER" id="PTHR43537:SF24">
    <property type="entry name" value="GLUCONATE OPERON TRANSCRIPTIONAL REPRESSOR"/>
    <property type="match status" value="1"/>
</dbReference>
<dbReference type="Gene3D" id="1.20.120.530">
    <property type="entry name" value="GntR ligand-binding domain-like"/>
    <property type="match status" value="1"/>
</dbReference>
<dbReference type="InterPro" id="IPR011711">
    <property type="entry name" value="GntR_C"/>
</dbReference>
<proteinExistence type="predicted"/>
<dbReference type="Pfam" id="PF00392">
    <property type="entry name" value="GntR"/>
    <property type="match status" value="1"/>
</dbReference>
<keyword evidence="3" id="KW-0804">Transcription</keyword>
<dbReference type="Pfam" id="PF07729">
    <property type="entry name" value="FCD"/>
    <property type="match status" value="1"/>
</dbReference>
<gene>
    <name evidence="5" type="ORF">H8S20_11465</name>
</gene>
<dbReference type="InterPro" id="IPR036390">
    <property type="entry name" value="WH_DNA-bd_sf"/>
</dbReference>
<dbReference type="InterPro" id="IPR036388">
    <property type="entry name" value="WH-like_DNA-bd_sf"/>
</dbReference>
<dbReference type="PANTHER" id="PTHR43537">
    <property type="entry name" value="TRANSCRIPTIONAL REGULATOR, GNTR FAMILY"/>
    <property type="match status" value="1"/>
</dbReference>
<name>A0ABR7DDN1_9CLOT</name>
<dbReference type="InterPro" id="IPR000524">
    <property type="entry name" value="Tscrpt_reg_HTH_GntR"/>
</dbReference>
<dbReference type="Proteomes" id="UP000596929">
    <property type="component" value="Unassembled WGS sequence"/>
</dbReference>
<dbReference type="Gene3D" id="1.10.10.10">
    <property type="entry name" value="Winged helix-like DNA-binding domain superfamily/Winged helix DNA-binding domain"/>
    <property type="match status" value="1"/>
</dbReference>
<dbReference type="SMART" id="SM00895">
    <property type="entry name" value="FCD"/>
    <property type="match status" value="1"/>
</dbReference>
<keyword evidence="6" id="KW-1185">Reference proteome</keyword>
<dbReference type="SMART" id="SM00345">
    <property type="entry name" value="HTH_GNTR"/>
    <property type="match status" value="1"/>
</dbReference>
<sequence length="233" mass="27678">MGYFANNSNLMGTDEIYESIKNRILTLELVPGQKISENHMCQEYNISRSVIRIVFTRLNKENLIDILPQRGTYVSLFDLDHIRNLEILRTAVEKEIIFQIITTLKDEEIDNIVKKLKENLEKQLEYNECDHYDKEFEKVDYEFHQILYNSLGRESLLSLVSESMLHLVRWRAFNVAFDHRIKELIIEHSIIIEWIAERNIIEAQNAIARHLKTVASMDKRAREQYPEYFKGDK</sequence>
<dbReference type="CDD" id="cd07377">
    <property type="entry name" value="WHTH_GntR"/>
    <property type="match status" value="1"/>
</dbReference>
<evidence type="ECO:0000313" key="6">
    <source>
        <dbReference type="Proteomes" id="UP000596929"/>
    </source>
</evidence>
<reference evidence="5 6" key="1">
    <citation type="submission" date="2020-08" db="EMBL/GenBank/DDBJ databases">
        <title>Genome public.</title>
        <authorList>
            <person name="Liu C."/>
            <person name="Sun Q."/>
        </authorList>
    </citation>
    <scope>NUCLEOTIDE SEQUENCE [LARGE SCALE GENOMIC DNA]</scope>
    <source>
        <strain evidence="5 6">NSJ-6</strain>
    </source>
</reference>
<evidence type="ECO:0000256" key="2">
    <source>
        <dbReference type="ARBA" id="ARBA00023125"/>
    </source>
</evidence>
<evidence type="ECO:0000256" key="1">
    <source>
        <dbReference type="ARBA" id="ARBA00023015"/>
    </source>
</evidence>
<organism evidence="5 6">
    <name type="scientific">Clostridium hominis</name>
    <dbReference type="NCBI Taxonomy" id="2763036"/>
    <lineage>
        <taxon>Bacteria</taxon>
        <taxon>Bacillati</taxon>
        <taxon>Bacillota</taxon>
        <taxon>Clostridia</taxon>
        <taxon>Eubacteriales</taxon>
        <taxon>Clostridiaceae</taxon>
        <taxon>Clostridium</taxon>
    </lineage>
</organism>
<dbReference type="PROSITE" id="PS50949">
    <property type="entry name" value="HTH_GNTR"/>
    <property type="match status" value="1"/>
</dbReference>
<comment type="caution">
    <text evidence="5">The sequence shown here is derived from an EMBL/GenBank/DDBJ whole genome shotgun (WGS) entry which is preliminary data.</text>
</comment>
<accession>A0ABR7DDN1</accession>
<feature type="domain" description="HTH gntR-type" evidence="4">
    <location>
        <begin position="10"/>
        <end position="77"/>
    </location>
</feature>
<keyword evidence="1" id="KW-0805">Transcription regulation</keyword>
<dbReference type="SUPFAM" id="SSF46785">
    <property type="entry name" value="Winged helix' DNA-binding domain"/>
    <property type="match status" value="1"/>
</dbReference>
<keyword evidence="2" id="KW-0238">DNA-binding</keyword>
<dbReference type="InterPro" id="IPR008920">
    <property type="entry name" value="TF_FadR/GntR_C"/>
</dbReference>
<evidence type="ECO:0000256" key="3">
    <source>
        <dbReference type="ARBA" id="ARBA00023163"/>
    </source>
</evidence>
<evidence type="ECO:0000313" key="5">
    <source>
        <dbReference type="EMBL" id="MBC5629506.1"/>
    </source>
</evidence>
<dbReference type="RefSeq" id="WP_051986863.1">
    <property type="nucleotide sequence ID" value="NZ_JACOOO010000024.1"/>
</dbReference>
<dbReference type="SUPFAM" id="SSF48008">
    <property type="entry name" value="GntR ligand-binding domain-like"/>
    <property type="match status" value="1"/>
</dbReference>
<dbReference type="EMBL" id="JACOOO010000024">
    <property type="protein sequence ID" value="MBC5629506.1"/>
    <property type="molecule type" value="Genomic_DNA"/>
</dbReference>
<protein>
    <submittedName>
        <fullName evidence="5">GntR family transcriptional regulator</fullName>
    </submittedName>
</protein>
<evidence type="ECO:0000259" key="4">
    <source>
        <dbReference type="PROSITE" id="PS50949"/>
    </source>
</evidence>